<sequence>MPIYLWHFQIVVSVQAISSCQINSNLSASCSFGDRFVYRNFLLIRARAFVKNLTRRSHTLISPYNDIFVICLHSIQIPQRILIHFTNNETRKVISQIYTHVMKTASILVLKTLSIIWSALLVLGLALLINGDHSTTTTSSSAQGHSGTSHVHETGEFGHDSTIHSVHVNETGKQHKDVAVEKARGRGVSITEYTRNACLKLELEDSFLLWCVESLEWFILNLEKGRMTD</sequence>
<name>A0AAP0J5U3_9MAGN</name>
<keyword evidence="1" id="KW-1133">Transmembrane helix</keyword>
<dbReference type="AlphaFoldDB" id="A0AAP0J5U3"/>
<proteinExistence type="predicted"/>
<evidence type="ECO:0000313" key="4">
    <source>
        <dbReference type="Proteomes" id="UP001420932"/>
    </source>
</evidence>
<keyword evidence="2" id="KW-0732">Signal</keyword>
<protein>
    <submittedName>
        <fullName evidence="3">Uncharacterized protein</fullName>
    </submittedName>
</protein>
<keyword evidence="1" id="KW-0812">Transmembrane</keyword>
<keyword evidence="4" id="KW-1185">Reference proteome</keyword>
<dbReference type="EMBL" id="JBBNAF010000007">
    <property type="protein sequence ID" value="KAK9128039.1"/>
    <property type="molecule type" value="Genomic_DNA"/>
</dbReference>
<reference evidence="3 4" key="1">
    <citation type="submission" date="2024-01" db="EMBL/GenBank/DDBJ databases">
        <title>Genome assemblies of Stephania.</title>
        <authorList>
            <person name="Yang L."/>
        </authorList>
    </citation>
    <scope>NUCLEOTIDE SEQUENCE [LARGE SCALE GENOMIC DNA]</scope>
    <source>
        <strain evidence="3">YNDBR</strain>
        <tissue evidence="3">Leaf</tissue>
    </source>
</reference>
<organism evidence="3 4">
    <name type="scientific">Stephania yunnanensis</name>
    <dbReference type="NCBI Taxonomy" id="152371"/>
    <lineage>
        <taxon>Eukaryota</taxon>
        <taxon>Viridiplantae</taxon>
        <taxon>Streptophyta</taxon>
        <taxon>Embryophyta</taxon>
        <taxon>Tracheophyta</taxon>
        <taxon>Spermatophyta</taxon>
        <taxon>Magnoliopsida</taxon>
        <taxon>Ranunculales</taxon>
        <taxon>Menispermaceae</taxon>
        <taxon>Menispermoideae</taxon>
        <taxon>Cissampelideae</taxon>
        <taxon>Stephania</taxon>
    </lineage>
</organism>
<dbReference type="Proteomes" id="UP001420932">
    <property type="component" value="Unassembled WGS sequence"/>
</dbReference>
<keyword evidence="1" id="KW-0472">Membrane</keyword>
<feature type="signal peptide" evidence="2">
    <location>
        <begin position="1"/>
        <end position="16"/>
    </location>
</feature>
<evidence type="ECO:0000256" key="2">
    <source>
        <dbReference type="SAM" id="SignalP"/>
    </source>
</evidence>
<feature type="transmembrane region" description="Helical" evidence="1">
    <location>
        <begin position="108"/>
        <end position="129"/>
    </location>
</feature>
<comment type="caution">
    <text evidence="3">The sequence shown here is derived from an EMBL/GenBank/DDBJ whole genome shotgun (WGS) entry which is preliminary data.</text>
</comment>
<gene>
    <name evidence="3" type="ORF">Syun_016836</name>
</gene>
<evidence type="ECO:0000256" key="1">
    <source>
        <dbReference type="SAM" id="Phobius"/>
    </source>
</evidence>
<accession>A0AAP0J5U3</accession>
<evidence type="ECO:0000313" key="3">
    <source>
        <dbReference type="EMBL" id="KAK9128039.1"/>
    </source>
</evidence>
<feature type="chain" id="PRO_5042829328" evidence="2">
    <location>
        <begin position="17"/>
        <end position="229"/>
    </location>
</feature>